<reference evidence="2 3" key="1">
    <citation type="journal article" date="2003" name="DNA Res.">
        <title>Complete genome structure of Gloeobacter violaceus PCC 7421, a cyanobacterium that lacks thylakoids.</title>
        <authorList>
            <person name="Nakamura Y."/>
            <person name="Kaneko T."/>
            <person name="Sato S."/>
            <person name="Mimuro M."/>
            <person name="Miyashita H."/>
            <person name="Tsuchiya T."/>
            <person name="Sasamoto S."/>
            <person name="Watanabe A."/>
            <person name="Kawashima K."/>
            <person name="Kishida Y."/>
            <person name="Kiyokawa C."/>
            <person name="Kohara M."/>
            <person name="Matsumoto M."/>
            <person name="Matsuno A."/>
            <person name="Nakazaki N."/>
            <person name="Shimpo S."/>
            <person name="Takeuchi C."/>
            <person name="Yamada M."/>
            <person name="Tabata S."/>
        </authorList>
    </citation>
    <scope>NUCLEOTIDE SEQUENCE [LARGE SCALE GENOMIC DNA]</scope>
    <source>
        <strain evidence="3">ATCC 29082 / PCC 7421</strain>
    </source>
</reference>
<dbReference type="eggNOG" id="COG0419">
    <property type="taxonomic scope" value="Bacteria"/>
</dbReference>
<dbReference type="EnsemblBacteria" id="BAC88164">
    <property type="protein sequence ID" value="BAC88164"/>
    <property type="gene ID" value="BAC88164"/>
</dbReference>
<dbReference type="EMBL" id="BA000045">
    <property type="protein sequence ID" value="BAC88164.1"/>
    <property type="molecule type" value="Genomic_DNA"/>
</dbReference>
<name>Q7NP35_GLOVI</name>
<reference evidence="2 3" key="2">
    <citation type="journal article" date="2003" name="DNA Res.">
        <title>Complete genome structure of Gloeobacter violaceus PCC 7421, a cyanobacterium that lacks thylakoids (supplement).</title>
        <authorList>
            <person name="Nakamura Y."/>
            <person name="Kaneko T."/>
            <person name="Sato S."/>
            <person name="Mimuro M."/>
            <person name="Miyashita H."/>
            <person name="Tsuchiya T."/>
            <person name="Sasamoto S."/>
            <person name="Watanabe A."/>
            <person name="Kawashima K."/>
            <person name="Kishida Y."/>
            <person name="Kiyokawa C."/>
            <person name="Kohara M."/>
            <person name="Matsumoto M."/>
            <person name="Matsuno A."/>
            <person name="Nakazaki N."/>
            <person name="Shimpo S."/>
            <person name="Takeuchi C."/>
            <person name="Yamada M."/>
            <person name="Tabata S."/>
        </authorList>
    </citation>
    <scope>NUCLEOTIDE SEQUENCE [LARGE SCALE GENOMIC DNA]</scope>
    <source>
        <strain evidence="3">ATCC 29082 / PCC 7421</strain>
    </source>
</reference>
<proteinExistence type="predicted"/>
<evidence type="ECO:0000256" key="1">
    <source>
        <dbReference type="SAM" id="Coils"/>
    </source>
</evidence>
<dbReference type="STRING" id="251221.gene:10757695"/>
<organism evidence="2 3">
    <name type="scientific">Gloeobacter violaceus (strain ATCC 29082 / PCC 7421)</name>
    <dbReference type="NCBI Taxonomy" id="251221"/>
    <lineage>
        <taxon>Bacteria</taxon>
        <taxon>Bacillati</taxon>
        <taxon>Cyanobacteriota</taxon>
        <taxon>Cyanophyceae</taxon>
        <taxon>Gloeobacterales</taxon>
        <taxon>Gloeobacteraceae</taxon>
        <taxon>Gloeobacter</taxon>
    </lineage>
</organism>
<protein>
    <submittedName>
        <fullName evidence="2">Glr0223 protein</fullName>
    </submittedName>
</protein>
<keyword evidence="3" id="KW-1185">Reference proteome</keyword>
<keyword evidence="1" id="KW-0175">Coiled coil</keyword>
<sequence length="340" mass="38272">MGIAVRYLASVQRKGFLEQRALQLLAKELDEYCWASAQGEVGCGAAGRFAPGALVLAHIDAAGRVERLEAADAPLTALLVGMAHCRENLRAQAEEIAAWRESLALQSEELSRRHTAPGNLLDPDPRPLPGGEAVVRRLRRALEQLWAEGAAEVPLAEERHLWQRQWQDTLEQIQLLSEGLAACERLDHRQSDECEQLLSAQKAELSQRKAHQAALAERLIADGHLDIEERQHLEIAQRRAQEHWANLAGSIDRQHRRLERERTACERHLARLGDGPHQRERLAQRLGEAEQRREQLQQQKHDLEHRLAAADARRILYDVQIQPLLGELEALVGQPSGPLD</sequence>
<dbReference type="HOGENOM" id="CLU_815757_0_0_3"/>
<evidence type="ECO:0000313" key="3">
    <source>
        <dbReference type="Proteomes" id="UP000000557"/>
    </source>
</evidence>
<evidence type="ECO:0000313" key="2">
    <source>
        <dbReference type="EMBL" id="BAC88164.1"/>
    </source>
</evidence>
<dbReference type="AlphaFoldDB" id="Q7NP35"/>
<feature type="coiled-coil region" evidence="1">
    <location>
        <begin position="279"/>
        <end position="313"/>
    </location>
</feature>
<dbReference type="InParanoid" id="Q7NP35"/>
<dbReference type="KEGG" id="gvi:glr0223"/>
<dbReference type="Proteomes" id="UP000000557">
    <property type="component" value="Chromosome"/>
</dbReference>
<accession>Q7NP35</accession>
<dbReference type="OrthoDB" id="559923at2"/>
<gene>
    <name evidence="2" type="ordered locus">glr0223</name>
</gene>